<dbReference type="InterPro" id="IPR030395">
    <property type="entry name" value="GP_PDE_dom"/>
</dbReference>
<gene>
    <name evidence="2" type="ORF">GM920_14820</name>
</gene>
<dbReference type="PANTHER" id="PTHR46211">
    <property type="entry name" value="GLYCEROPHOSPHORYL DIESTER PHOSPHODIESTERASE"/>
    <property type="match status" value="1"/>
</dbReference>
<evidence type="ECO:0000313" key="2">
    <source>
        <dbReference type="EMBL" id="MBB2150171.1"/>
    </source>
</evidence>
<keyword evidence="3" id="KW-1185">Reference proteome</keyword>
<evidence type="ECO:0000313" key="3">
    <source>
        <dbReference type="Proteomes" id="UP000636110"/>
    </source>
</evidence>
<dbReference type="PANTHER" id="PTHR46211:SF1">
    <property type="entry name" value="GLYCEROPHOSPHODIESTER PHOSPHODIESTERASE, CYTOPLASMIC"/>
    <property type="match status" value="1"/>
</dbReference>
<reference evidence="2 3" key="1">
    <citation type="submission" date="2019-11" db="EMBL/GenBank/DDBJ databases">
        <title>Description of Pedobacter sp. LMG 31462T.</title>
        <authorList>
            <person name="Carlier A."/>
            <person name="Qi S."/>
            <person name="Vandamme P."/>
        </authorList>
    </citation>
    <scope>NUCLEOTIDE SEQUENCE [LARGE SCALE GENOMIC DNA]</scope>
    <source>
        <strain evidence="2 3">LMG 31462</strain>
    </source>
</reference>
<accession>A0ABR6EY39</accession>
<organism evidence="2 3">
    <name type="scientific">Pedobacter gandavensis</name>
    <dbReference type="NCBI Taxonomy" id="2679963"/>
    <lineage>
        <taxon>Bacteria</taxon>
        <taxon>Pseudomonadati</taxon>
        <taxon>Bacteroidota</taxon>
        <taxon>Sphingobacteriia</taxon>
        <taxon>Sphingobacteriales</taxon>
        <taxon>Sphingobacteriaceae</taxon>
        <taxon>Pedobacter</taxon>
    </lineage>
</organism>
<dbReference type="Gene3D" id="3.20.20.190">
    <property type="entry name" value="Phosphatidylinositol (PI) phosphodiesterase"/>
    <property type="match status" value="1"/>
</dbReference>
<dbReference type="Proteomes" id="UP000636110">
    <property type="component" value="Unassembled WGS sequence"/>
</dbReference>
<protein>
    <submittedName>
        <fullName evidence="2">Glycerophosphodiester phosphodiesterase</fullName>
    </submittedName>
</protein>
<dbReference type="Pfam" id="PF03009">
    <property type="entry name" value="GDPD"/>
    <property type="match status" value="1"/>
</dbReference>
<proteinExistence type="predicted"/>
<evidence type="ECO:0000259" key="1">
    <source>
        <dbReference type="PROSITE" id="PS51704"/>
    </source>
</evidence>
<name>A0ABR6EY39_9SPHI</name>
<dbReference type="PROSITE" id="PS51704">
    <property type="entry name" value="GP_PDE"/>
    <property type="match status" value="1"/>
</dbReference>
<dbReference type="InterPro" id="IPR017946">
    <property type="entry name" value="PLC-like_Pdiesterase_TIM-brl"/>
</dbReference>
<dbReference type="EMBL" id="WNXC01000005">
    <property type="protein sequence ID" value="MBB2150171.1"/>
    <property type="molecule type" value="Genomic_DNA"/>
</dbReference>
<dbReference type="SUPFAM" id="SSF51695">
    <property type="entry name" value="PLC-like phosphodiesterases"/>
    <property type="match status" value="1"/>
</dbReference>
<sequence length="256" mass="28346">MAALFTTIGLKAPVMENTLTWKKNQVIAHRGAWKKKGLPENSIASLKEAIKLGCYGSEFDVQMTSDSILVVNHDADFLGIPIATSTYAQLLEKKLSNGEHIPTLEAYLKAGKKQKGTKLILELKPAKVSGERDLQMTRKAVAMVQQLGAGAWVDYISFSYAMGEEVLALQPGAKVAYLNGDATLEKLIFSGFYGADYHFSVYKNGDWFTKSKALGLTLNAWTVNTAADMTWLLDQDIEFITTNEPELLFELLQNRK</sequence>
<comment type="caution">
    <text evidence="2">The sequence shown here is derived from an EMBL/GenBank/DDBJ whole genome shotgun (WGS) entry which is preliminary data.</text>
</comment>
<feature type="domain" description="GP-PDE" evidence="1">
    <location>
        <begin position="24"/>
        <end position="252"/>
    </location>
</feature>